<sequence length="64" mass="7422">MKYYANLLTRHNRAQFADAAPETDDGADSVRKPSPSHTNRKRGRPETSDRRSKRRNVDYRSSDD</sequence>
<reference evidence="2" key="1">
    <citation type="submission" date="2019-07" db="EMBL/GenBank/DDBJ databases">
        <authorList>
            <person name="Dittberner H."/>
        </authorList>
    </citation>
    <scope>NUCLEOTIDE SEQUENCE [LARGE SCALE GENOMIC DNA]</scope>
</reference>
<name>A0A565C394_9BRAS</name>
<dbReference type="Proteomes" id="UP000489600">
    <property type="component" value="Unassembled WGS sequence"/>
</dbReference>
<dbReference type="EMBL" id="CABITT030000006">
    <property type="protein sequence ID" value="VVB08038.1"/>
    <property type="molecule type" value="Genomic_DNA"/>
</dbReference>
<feature type="compositionally biased region" description="Basic and acidic residues" evidence="1">
    <location>
        <begin position="44"/>
        <end position="64"/>
    </location>
</feature>
<dbReference type="AlphaFoldDB" id="A0A565C394"/>
<accession>A0A565C394</accession>
<proteinExistence type="predicted"/>
<comment type="caution">
    <text evidence="2">The sequence shown here is derived from an EMBL/GenBank/DDBJ whole genome shotgun (WGS) entry which is preliminary data.</text>
</comment>
<gene>
    <name evidence="2" type="ORF">ANE_LOCUS18482</name>
</gene>
<evidence type="ECO:0000313" key="3">
    <source>
        <dbReference type="Proteomes" id="UP000489600"/>
    </source>
</evidence>
<protein>
    <submittedName>
        <fullName evidence="2">Uncharacterized protein</fullName>
    </submittedName>
</protein>
<feature type="region of interest" description="Disordered" evidence="1">
    <location>
        <begin position="15"/>
        <end position="64"/>
    </location>
</feature>
<evidence type="ECO:0000313" key="2">
    <source>
        <dbReference type="EMBL" id="VVB08038.1"/>
    </source>
</evidence>
<keyword evidence="3" id="KW-1185">Reference proteome</keyword>
<evidence type="ECO:0000256" key="1">
    <source>
        <dbReference type="SAM" id="MobiDB-lite"/>
    </source>
</evidence>
<organism evidence="2 3">
    <name type="scientific">Arabis nemorensis</name>
    <dbReference type="NCBI Taxonomy" id="586526"/>
    <lineage>
        <taxon>Eukaryota</taxon>
        <taxon>Viridiplantae</taxon>
        <taxon>Streptophyta</taxon>
        <taxon>Embryophyta</taxon>
        <taxon>Tracheophyta</taxon>
        <taxon>Spermatophyta</taxon>
        <taxon>Magnoliopsida</taxon>
        <taxon>eudicotyledons</taxon>
        <taxon>Gunneridae</taxon>
        <taxon>Pentapetalae</taxon>
        <taxon>rosids</taxon>
        <taxon>malvids</taxon>
        <taxon>Brassicales</taxon>
        <taxon>Brassicaceae</taxon>
        <taxon>Arabideae</taxon>
        <taxon>Arabis</taxon>
    </lineage>
</organism>